<dbReference type="Proteomes" id="UP000586254">
    <property type="component" value="Unassembled WGS sequence"/>
</dbReference>
<keyword evidence="1" id="KW-0812">Transmembrane</keyword>
<name>A0A853JTG7_9FIRM</name>
<dbReference type="AlphaFoldDB" id="A0A853JTG7"/>
<sequence length="145" mass="16158">MGFQFGKRGYTFGVIAIILWALNILLSFQNNTNPISLVLSGIILICGVAAFFMGKKELAADPKMITQKPDGPLVLWWSSLKWPACCSLYSAADVFFNTLCLARQAFFIHKEAPAKKRKPLREMKSFLVSDLIIAAFCPEHQLNAC</sequence>
<organism evidence="2 3">
    <name type="scientific">Eubacterium callanderi</name>
    <dbReference type="NCBI Taxonomy" id="53442"/>
    <lineage>
        <taxon>Bacteria</taxon>
        <taxon>Bacillati</taxon>
        <taxon>Bacillota</taxon>
        <taxon>Clostridia</taxon>
        <taxon>Eubacteriales</taxon>
        <taxon>Eubacteriaceae</taxon>
        <taxon>Eubacterium</taxon>
    </lineage>
</organism>
<feature type="transmembrane region" description="Helical" evidence="1">
    <location>
        <begin position="12"/>
        <end position="29"/>
    </location>
</feature>
<keyword evidence="1" id="KW-1133">Transmembrane helix</keyword>
<gene>
    <name evidence="2" type="ORF">H0N91_17565</name>
</gene>
<keyword evidence="1" id="KW-0472">Membrane</keyword>
<evidence type="ECO:0000256" key="1">
    <source>
        <dbReference type="SAM" id="Phobius"/>
    </source>
</evidence>
<proteinExistence type="predicted"/>
<evidence type="ECO:0000313" key="2">
    <source>
        <dbReference type="EMBL" id="NZA39888.1"/>
    </source>
</evidence>
<dbReference type="EMBL" id="JACCKS010000027">
    <property type="protein sequence ID" value="NZA39888.1"/>
    <property type="molecule type" value="Genomic_DNA"/>
</dbReference>
<accession>A0A853JTG7</accession>
<feature type="transmembrane region" description="Helical" evidence="1">
    <location>
        <begin position="35"/>
        <end position="54"/>
    </location>
</feature>
<evidence type="ECO:0000313" key="3">
    <source>
        <dbReference type="Proteomes" id="UP000586254"/>
    </source>
</evidence>
<dbReference type="RefSeq" id="WP_180494113.1">
    <property type="nucleotide sequence ID" value="NZ_JACCKS010000027.1"/>
</dbReference>
<protein>
    <submittedName>
        <fullName evidence="2">Uncharacterized protein</fullName>
    </submittedName>
</protein>
<comment type="caution">
    <text evidence="2">The sequence shown here is derived from an EMBL/GenBank/DDBJ whole genome shotgun (WGS) entry which is preliminary data.</text>
</comment>
<reference evidence="2 3" key="1">
    <citation type="submission" date="2020-07" db="EMBL/GenBank/DDBJ databases">
        <title>Organ Donor 1.</title>
        <authorList>
            <person name="Marsh A.J."/>
            <person name="Azcarate-Peril M.A."/>
        </authorList>
    </citation>
    <scope>NUCLEOTIDE SEQUENCE [LARGE SCALE GENOMIC DNA]</scope>
    <source>
        <strain evidence="2 3">AMC0717</strain>
    </source>
</reference>